<dbReference type="CDD" id="cd09917">
    <property type="entry name" value="F-box_SF"/>
    <property type="match status" value="1"/>
</dbReference>
<keyword evidence="3" id="KW-0418">Kinase</keyword>
<dbReference type="GO" id="GO:0005930">
    <property type="term" value="C:axoneme"/>
    <property type="evidence" value="ECO:0007669"/>
    <property type="project" value="UniProtKB-SubCell"/>
</dbReference>
<dbReference type="InterPro" id="IPR001810">
    <property type="entry name" value="F-box_dom"/>
</dbReference>
<comment type="subcellular location">
    <subcellularLocation>
        <location evidence="1">Cytoplasm</location>
        <location evidence="1">Cytoskeleton</location>
        <location evidence="1">Cilium axoneme</location>
    </subcellularLocation>
</comment>
<dbReference type="EMBL" id="LHPF02000041">
    <property type="protein sequence ID" value="PSC68137.1"/>
    <property type="molecule type" value="Genomic_DNA"/>
</dbReference>
<keyword evidence="3" id="KW-0808">Transferase</keyword>
<dbReference type="Pfam" id="PF00646">
    <property type="entry name" value="F-box"/>
    <property type="match status" value="1"/>
</dbReference>
<protein>
    <submittedName>
        <fullName evidence="3">Receptor kinase HAIKU2</fullName>
    </submittedName>
</protein>
<feature type="domain" description="F-box" evidence="2">
    <location>
        <begin position="357"/>
        <end position="389"/>
    </location>
</feature>
<evidence type="ECO:0000313" key="3">
    <source>
        <dbReference type="EMBL" id="PSC68137.1"/>
    </source>
</evidence>
<dbReference type="SUPFAM" id="SSF81383">
    <property type="entry name" value="F-box domain"/>
    <property type="match status" value="1"/>
</dbReference>
<dbReference type="Proteomes" id="UP000239649">
    <property type="component" value="Unassembled WGS sequence"/>
</dbReference>
<sequence>MALVSSNCDATDFTAHLLEIQDHPHIRLDMVLEEDGVEPALVIKNRKRLRMSLLGLPLELLFLVLAFLPHEDSVDVAALTGLTSLALVAHRPFIQTFSLPTLPFLRKFKLMSFCDVSPRLPAFLQEAPGLEVATFSFRHGSIPAGFFPALASMAHLTDLRLDGLAFSHNLVPEQCALPAGLRSLTIEKQPFEDFRLPTLTCLRELTQINCALVGDFPQLTSLRIQHTLPPDTNLPALAPYTSLRSLIVYCLSADIEPTRISLDGMGSLSRLDHVMIEDYSVPDLLPLVALTNLTSLNLRRSTAVGDLPDAFSALSSLRRLGLPIPSEPYRRSVALPSVLSTLTALRELFFQPPALHFSSLPLDVLEHVAGFLSVKDCARAACTTRGLRAATAARPAAVRDELRRVMAMALTGRRVTETLPSACVAGAEWVAGGTTTRGISLLTPCTCVYSDGLCTHDSGWAYASVGFGPPHLYHTVDRGRITPGFAPRPRSHPAFPPGSDRASQHAALYLRHLALSPVLLAL</sequence>
<name>A0A2P6V222_9CHLO</name>
<dbReference type="AlphaFoldDB" id="A0A2P6V222"/>
<dbReference type="GO" id="GO:0016301">
    <property type="term" value="F:kinase activity"/>
    <property type="evidence" value="ECO:0007669"/>
    <property type="project" value="UniProtKB-KW"/>
</dbReference>
<proteinExistence type="predicted"/>
<keyword evidence="4" id="KW-1185">Reference proteome</keyword>
<evidence type="ECO:0000256" key="1">
    <source>
        <dbReference type="ARBA" id="ARBA00004430"/>
    </source>
</evidence>
<evidence type="ECO:0000259" key="2">
    <source>
        <dbReference type="Pfam" id="PF00646"/>
    </source>
</evidence>
<gene>
    <name evidence="3" type="ORF">C2E20_8240</name>
</gene>
<accession>A0A2P6V222</accession>
<dbReference type="SUPFAM" id="SSF52058">
    <property type="entry name" value="L domain-like"/>
    <property type="match status" value="1"/>
</dbReference>
<reference evidence="3 4" key="1">
    <citation type="journal article" date="2018" name="Plant J.">
        <title>Genome sequences of Chlorella sorokiniana UTEX 1602 and Micractinium conductrix SAG 241.80: implications to maltose excretion by a green alga.</title>
        <authorList>
            <person name="Arriola M.B."/>
            <person name="Velmurugan N."/>
            <person name="Zhang Y."/>
            <person name="Plunkett M.H."/>
            <person name="Hondzo H."/>
            <person name="Barney B.M."/>
        </authorList>
    </citation>
    <scope>NUCLEOTIDE SEQUENCE [LARGE SCALE GENOMIC DNA]</scope>
    <source>
        <strain evidence="3 4">SAG 241.80</strain>
    </source>
</reference>
<comment type="caution">
    <text evidence="3">The sequence shown here is derived from an EMBL/GenBank/DDBJ whole genome shotgun (WGS) entry which is preliminary data.</text>
</comment>
<dbReference type="InterPro" id="IPR032675">
    <property type="entry name" value="LRR_dom_sf"/>
</dbReference>
<keyword evidence="3" id="KW-0675">Receptor</keyword>
<evidence type="ECO:0000313" key="4">
    <source>
        <dbReference type="Proteomes" id="UP000239649"/>
    </source>
</evidence>
<organism evidence="3 4">
    <name type="scientific">Micractinium conductrix</name>
    <dbReference type="NCBI Taxonomy" id="554055"/>
    <lineage>
        <taxon>Eukaryota</taxon>
        <taxon>Viridiplantae</taxon>
        <taxon>Chlorophyta</taxon>
        <taxon>core chlorophytes</taxon>
        <taxon>Trebouxiophyceae</taxon>
        <taxon>Chlorellales</taxon>
        <taxon>Chlorellaceae</taxon>
        <taxon>Chlorella clade</taxon>
        <taxon>Micractinium</taxon>
    </lineage>
</organism>
<dbReference type="InterPro" id="IPR036047">
    <property type="entry name" value="F-box-like_dom_sf"/>
</dbReference>
<dbReference type="Gene3D" id="3.80.10.10">
    <property type="entry name" value="Ribonuclease Inhibitor"/>
    <property type="match status" value="2"/>
</dbReference>